<dbReference type="NCBIfam" id="TIGR03696">
    <property type="entry name" value="Rhs_assc_core"/>
    <property type="match status" value="1"/>
</dbReference>
<dbReference type="SUPFAM" id="SSF51294">
    <property type="entry name" value="Hedgehog/intein (Hint) domain"/>
    <property type="match status" value="1"/>
</dbReference>
<accession>A0A5S5D6C3</accession>
<evidence type="ECO:0000259" key="2">
    <source>
        <dbReference type="SMART" id="SM00306"/>
    </source>
</evidence>
<dbReference type="EMBL" id="VNHW01000001">
    <property type="protein sequence ID" value="TYP90606.1"/>
    <property type="molecule type" value="Genomic_DNA"/>
</dbReference>
<keyword evidence="4" id="KW-1185">Reference proteome</keyword>
<evidence type="ECO:0000313" key="4">
    <source>
        <dbReference type="Proteomes" id="UP000322499"/>
    </source>
</evidence>
<dbReference type="InterPro" id="IPR006530">
    <property type="entry name" value="YD"/>
</dbReference>
<reference evidence="3 4" key="1">
    <citation type="submission" date="2019-07" db="EMBL/GenBank/DDBJ databases">
        <title>Genomic Encyclopedia of Archaeal and Bacterial Type Strains, Phase II (KMG-II): from individual species to whole genera.</title>
        <authorList>
            <person name="Goeker M."/>
        </authorList>
    </citation>
    <scope>NUCLEOTIDE SEQUENCE [LARGE SCALE GENOMIC DNA]</scope>
    <source>
        <strain evidence="3 4">DSM 46842</strain>
    </source>
</reference>
<comment type="caution">
    <text evidence="3">The sequence shown here is derived from an EMBL/GenBank/DDBJ whole genome shotgun (WGS) entry which is preliminary data.</text>
</comment>
<sequence>MVPRMEKSFDLLGRMTKYEDGSGGWTTSVFDRFGKPTEVSDSTGSTTSFSYDRAKEPRGFVTSVTDSVAGRISASYGPDGQVMSQSLPGGVTLTIGYDANRTPVSRTYARSGDGTLIASSAAVENAAGQMVTHVTPGTSKRYSYDALGRLTGVQDSINGTPVCVARDYGYNVRGNRLSLSTAVSAAGGCVDPGDPGAGASTNTYIYDSADRLVEESAVGAGAWVYDPLGRVTTAPVRGSPNATVANEYFANDLIAAQTIEGVARQTWSLDAIGRFASYTNSAWAAGADGVPAWQEAVTKVNHYDSDSDSPAWIAEDRSLDSEITRYVDGLDGSLAVETGKSGDRVLQLVDLHGDVMTRLPIRDGEDTADWVGARVQSADEFGNPTDLTTGAARVSDGQSPGAEGRYGWLGGKQRSADALAGVVLMGVRLYDPGTGRFWSRDPSPGGNSTAYDYCSGDPVNCTDLDGQWGIFKALVKKVAKKVAAVAEVVATVVPGPIGVAAGAISAGAYAVTGNKAAALRMSVQAVAAMVPGGGAMVKAGFAAARAGGRVAAKAGQSLSRLTKRSCNSFTPETPVLMADGTTQPISDIDVGDLVAARDPITGELTAQPVLDVIVGYGDKHLIGITTARAPPSGEAYATAPMNEETWIATANHPIWVAGRGWTDAEELRTGDVTIGINGETRVVVGVIDHGWIADQTVLNLTVANVHTFAVGHGGEGSLVHNSSCPRLTHEFAKTLGQAYAKARAAKKQARADGFDAYINPARSGRYNGPNTIRSDVVVVTVKRSRGGRFVPMRKRPPVAIHHIIVRAGKRTG</sequence>
<dbReference type="NCBIfam" id="TIGR01643">
    <property type="entry name" value="YD_repeat_2x"/>
    <property type="match status" value="1"/>
</dbReference>
<evidence type="ECO:0000256" key="1">
    <source>
        <dbReference type="SAM" id="MobiDB-lite"/>
    </source>
</evidence>
<name>A0A5S5D6C3_9ACTN</name>
<gene>
    <name evidence="3" type="ORF">BD833_101324</name>
</gene>
<dbReference type="AlphaFoldDB" id="A0A5S5D6C3"/>
<proteinExistence type="predicted"/>
<dbReference type="InterPro" id="IPR022385">
    <property type="entry name" value="Rhs_assc_core"/>
</dbReference>
<organism evidence="3 4">
    <name type="scientific">Blastococcus xanthinilyticus</name>
    <dbReference type="NCBI Taxonomy" id="1564164"/>
    <lineage>
        <taxon>Bacteria</taxon>
        <taxon>Bacillati</taxon>
        <taxon>Actinomycetota</taxon>
        <taxon>Actinomycetes</taxon>
        <taxon>Geodermatophilales</taxon>
        <taxon>Geodermatophilaceae</taxon>
        <taxon>Blastococcus</taxon>
    </lineage>
</organism>
<evidence type="ECO:0000313" key="3">
    <source>
        <dbReference type="EMBL" id="TYP90606.1"/>
    </source>
</evidence>
<dbReference type="InterPro" id="IPR050708">
    <property type="entry name" value="T6SS_VgrG/RHS"/>
</dbReference>
<dbReference type="Pfam" id="PF07591">
    <property type="entry name" value="PT-HINT"/>
    <property type="match status" value="1"/>
</dbReference>
<dbReference type="Proteomes" id="UP000322499">
    <property type="component" value="Unassembled WGS sequence"/>
</dbReference>
<protein>
    <submittedName>
        <fullName evidence="3">RHS repeat-associated protein</fullName>
    </submittedName>
</protein>
<dbReference type="CDD" id="cd00081">
    <property type="entry name" value="Hint"/>
    <property type="match status" value="1"/>
</dbReference>
<dbReference type="SMART" id="SM00306">
    <property type="entry name" value="HintN"/>
    <property type="match status" value="1"/>
</dbReference>
<dbReference type="InterPro" id="IPR031325">
    <property type="entry name" value="RHS_repeat"/>
</dbReference>
<dbReference type="Gene3D" id="2.170.16.10">
    <property type="entry name" value="Hedgehog/Intein (Hint) domain"/>
    <property type="match status" value="1"/>
</dbReference>
<dbReference type="InterPro" id="IPR003587">
    <property type="entry name" value="Hint_dom_N"/>
</dbReference>
<dbReference type="Pfam" id="PF05593">
    <property type="entry name" value="RHS_repeat"/>
    <property type="match status" value="1"/>
</dbReference>
<dbReference type="InterPro" id="IPR036844">
    <property type="entry name" value="Hint_dom_sf"/>
</dbReference>
<dbReference type="PANTHER" id="PTHR32305">
    <property type="match status" value="1"/>
</dbReference>
<feature type="domain" description="Hint" evidence="2">
    <location>
        <begin position="566"/>
        <end position="677"/>
    </location>
</feature>
<dbReference type="PANTHER" id="PTHR32305:SF15">
    <property type="entry name" value="PROTEIN RHSA-RELATED"/>
    <property type="match status" value="1"/>
</dbReference>
<feature type="region of interest" description="Disordered" evidence="1">
    <location>
        <begin position="381"/>
        <end position="400"/>
    </location>
</feature>
<dbReference type="Gene3D" id="2.180.10.10">
    <property type="entry name" value="RHS repeat-associated core"/>
    <property type="match status" value="1"/>
</dbReference>